<dbReference type="Proteomes" id="UP000887574">
    <property type="component" value="Unplaced"/>
</dbReference>
<dbReference type="Gene3D" id="3.30.200.20">
    <property type="entry name" value="Phosphorylase Kinase, domain 1"/>
    <property type="match status" value="1"/>
</dbReference>
<keyword evidence="12" id="KW-0472">Membrane</keyword>
<evidence type="ECO:0000256" key="5">
    <source>
        <dbReference type="ARBA" id="ARBA00022692"/>
    </source>
</evidence>
<keyword evidence="13" id="KW-0829">Tyrosine-protein kinase</keyword>
<dbReference type="InterPro" id="IPR008266">
    <property type="entry name" value="Tyr_kinase_AS"/>
</dbReference>
<feature type="compositionally biased region" description="Polar residues" evidence="16">
    <location>
        <begin position="329"/>
        <end position="349"/>
    </location>
</feature>
<reference evidence="19" key="1">
    <citation type="submission" date="2022-11" db="UniProtKB">
        <authorList>
            <consortium name="WormBaseParasite"/>
        </authorList>
    </citation>
    <scope>IDENTIFICATION</scope>
</reference>
<dbReference type="InterPro" id="IPR020635">
    <property type="entry name" value="Tyr_kinase_cat_dom"/>
</dbReference>
<dbReference type="WBParaSite" id="jg21756">
    <property type="protein sequence ID" value="jg21756"/>
    <property type="gene ID" value="jg21756"/>
</dbReference>
<keyword evidence="8 15" id="KW-0547">Nucleotide-binding</keyword>
<dbReference type="InterPro" id="IPR011009">
    <property type="entry name" value="Kinase-like_dom_sf"/>
</dbReference>
<keyword evidence="4" id="KW-0808">Transferase</keyword>
<feature type="compositionally biased region" description="Polar residues" evidence="16">
    <location>
        <begin position="308"/>
        <end position="318"/>
    </location>
</feature>
<dbReference type="GO" id="GO:0012505">
    <property type="term" value="C:endomembrane system"/>
    <property type="evidence" value="ECO:0007669"/>
    <property type="project" value="UniProtKB-SubCell"/>
</dbReference>
<keyword evidence="10 15" id="KW-0067">ATP-binding</keyword>
<proteinExistence type="predicted"/>
<dbReference type="InterPro" id="IPR000719">
    <property type="entry name" value="Prot_kinase_dom"/>
</dbReference>
<accession>A0A915DQ77</accession>
<dbReference type="GO" id="GO:0043560">
    <property type="term" value="F:insulin receptor substrate binding"/>
    <property type="evidence" value="ECO:0007669"/>
    <property type="project" value="TreeGrafter"/>
</dbReference>
<dbReference type="PRINTS" id="PR00109">
    <property type="entry name" value="TYRKINASE"/>
</dbReference>
<dbReference type="EC" id="2.7.10.1" evidence="3"/>
<feature type="region of interest" description="Disordered" evidence="16">
    <location>
        <begin position="299"/>
        <end position="349"/>
    </location>
</feature>
<evidence type="ECO:0000256" key="12">
    <source>
        <dbReference type="ARBA" id="ARBA00023136"/>
    </source>
</evidence>
<evidence type="ECO:0000313" key="19">
    <source>
        <dbReference type="WBParaSite" id="jg21756"/>
    </source>
</evidence>
<keyword evidence="6" id="KW-0732">Signal</keyword>
<evidence type="ECO:0000256" key="13">
    <source>
        <dbReference type="ARBA" id="ARBA00023137"/>
    </source>
</evidence>
<dbReference type="InterPro" id="IPR001245">
    <property type="entry name" value="Ser-Thr/Tyr_kinase_cat_dom"/>
</dbReference>
<comment type="subcellular location">
    <subcellularLocation>
        <location evidence="1">Endomembrane system</location>
    </subcellularLocation>
    <subcellularLocation>
        <location evidence="2">Membrane</location>
        <topology evidence="2">Single-pass type I membrane protein</topology>
    </subcellularLocation>
</comment>
<dbReference type="SMART" id="SM00219">
    <property type="entry name" value="TyrKc"/>
    <property type="match status" value="1"/>
</dbReference>
<evidence type="ECO:0000256" key="2">
    <source>
        <dbReference type="ARBA" id="ARBA00004479"/>
    </source>
</evidence>
<dbReference type="GO" id="GO:0061564">
    <property type="term" value="P:axon development"/>
    <property type="evidence" value="ECO:0007669"/>
    <property type="project" value="UniProtKB-ARBA"/>
</dbReference>
<name>A0A915DQ77_9BILA</name>
<evidence type="ECO:0000256" key="7">
    <source>
        <dbReference type="ARBA" id="ARBA00022737"/>
    </source>
</evidence>
<keyword evidence="9" id="KW-0418">Kinase</keyword>
<evidence type="ECO:0000259" key="17">
    <source>
        <dbReference type="PROSITE" id="PS50011"/>
    </source>
</evidence>
<evidence type="ECO:0000256" key="1">
    <source>
        <dbReference type="ARBA" id="ARBA00004308"/>
    </source>
</evidence>
<comment type="catalytic activity">
    <reaction evidence="14">
        <text>L-tyrosyl-[protein] + ATP = O-phospho-L-tyrosyl-[protein] + ADP + H(+)</text>
        <dbReference type="Rhea" id="RHEA:10596"/>
        <dbReference type="Rhea" id="RHEA-COMP:10136"/>
        <dbReference type="Rhea" id="RHEA-COMP:20101"/>
        <dbReference type="ChEBI" id="CHEBI:15378"/>
        <dbReference type="ChEBI" id="CHEBI:30616"/>
        <dbReference type="ChEBI" id="CHEBI:46858"/>
        <dbReference type="ChEBI" id="CHEBI:61978"/>
        <dbReference type="ChEBI" id="CHEBI:456216"/>
        <dbReference type="EC" id="2.7.10.1"/>
    </reaction>
</comment>
<protein>
    <recommendedName>
        <fullName evidence="3">receptor protein-tyrosine kinase</fullName>
        <ecNumber evidence="3">2.7.10.1</ecNumber>
    </recommendedName>
</protein>
<dbReference type="AlphaFoldDB" id="A0A915DQ77"/>
<sequence length="349" mass="39937">MELKRDDLVLEVEIGRGTFGKVFRGYGKNITSHNGEDFGECAVKTVPETANNAERLHFLIEASVMKQFNTAFIVKLYGVVSDGQPVLVVMELMDKGNLRDFLRSHRPGAEENKENRGIPCMEQYFTWAAQIADGMAYLESMKFCHRDLAARNCMVHADETVKIGDFGMARDIYYHEYYKPAGKRLMPVRWMAPESLKDGKFTMKSDVWSFGIVMYEMLTLGQQPYAGLGNDKVFNYICMSFVLNNLQNWNESDQCYDFEFSIDELDDQNNIYNDEFGYAHEDDDDVESASNDKEVYASEEDIPMMAPFNNNRRPNESSADAEGLLKDLNVTSTPRQQVNTEQNLMENTL</sequence>
<evidence type="ECO:0000256" key="6">
    <source>
        <dbReference type="ARBA" id="ARBA00022729"/>
    </source>
</evidence>
<evidence type="ECO:0000256" key="10">
    <source>
        <dbReference type="ARBA" id="ARBA00022840"/>
    </source>
</evidence>
<dbReference type="PROSITE" id="PS50011">
    <property type="entry name" value="PROTEIN_KINASE_DOM"/>
    <property type="match status" value="1"/>
</dbReference>
<dbReference type="GO" id="GO:0005524">
    <property type="term" value="F:ATP binding"/>
    <property type="evidence" value="ECO:0007669"/>
    <property type="project" value="UniProtKB-UniRule"/>
</dbReference>
<dbReference type="PANTHER" id="PTHR24416">
    <property type="entry name" value="TYROSINE-PROTEIN KINASE RECEPTOR"/>
    <property type="match status" value="1"/>
</dbReference>
<dbReference type="InterPro" id="IPR050122">
    <property type="entry name" value="RTK"/>
</dbReference>
<evidence type="ECO:0000256" key="3">
    <source>
        <dbReference type="ARBA" id="ARBA00011902"/>
    </source>
</evidence>
<evidence type="ECO:0000313" key="18">
    <source>
        <dbReference type="Proteomes" id="UP000887574"/>
    </source>
</evidence>
<evidence type="ECO:0000256" key="8">
    <source>
        <dbReference type="ARBA" id="ARBA00022741"/>
    </source>
</evidence>
<dbReference type="GO" id="GO:0042593">
    <property type="term" value="P:glucose homeostasis"/>
    <property type="evidence" value="ECO:0007669"/>
    <property type="project" value="TreeGrafter"/>
</dbReference>
<evidence type="ECO:0000256" key="4">
    <source>
        <dbReference type="ARBA" id="ARBA00022679"/>
    </source>
</evidence>
<organism evidence="18 19">
    <name type="scientific">Ditylenchus dipsaci</name>
    <dbReference type="NCBI Taxonomy" id="166011"/>
    <lineage>
        <taxon>Eukaryota</taxon>
        <taxon>Metazoa</taxon>
        <taxon>Ecdysozoa</taxon>
        <taxon>Nematoda</taxon>
        <taxon>Chromadorea</taxon>
        <taxon>Rhabditida</taxon>
        <taxon>Tylenchina</taxon>
        <taxon>Tylenchomorpha</taxon>
        <taxon>Sphaerularioidea</taxon>
        <taxon>Anguinidae</taxon>
        <taxon>Anguininae</taxon>
        <taxon>Ditylenchus</taxon>
    </lineage>
</organism>
<keyword evidence="5" id="KW-0812">Transmembrane</keyword>
<evidence type="ECO:0000256" key="16">
    <source>
        <dbReference type="SAM" id="MobiDB-lite"/>
    </source>
</evidence>
<evidence type="ECO:0000256" key="14">
    <source>
        <dbReference type="ARBA" id="ARBA00051243"/>
    </source>
</evidence>
<dbReference type="InterPro" id="IPR017441">
    <property type="entry name" value="Protein_kinase_ATP_BS"/>
</dbReference>
<dbReference type="SUPFAM" id="SSF56112">
    <property type="entry name" value="Protein kinase-like (PK-like)"/>
    <property type="match status" value="1"/>
</dbReference>
<dbReference type="PANTHER" id="PTHR24416:SF525">
    <property type="entry name" value="INSULIN-LIKE RECEPTOR"/>
    <property type="match status" value="1"/>
</dbReference>
<evidence type="ECO:0000256" key="15">
    <source>
        <dbReference type="PROSITE-ProRule" id="PRU10141"/>
    </source>
</evidence>
<dbReference type="PROSITE" id="PS00107">
    <property type="entry name" value="PROTEIN_KINASE_ATP"/>
    <property type="match status" value="1"/>
</dbReference>
<dbReference type="FunFam" id="1.10.510.10:FF:001512">
    <property type="entry name" value="Receptor tyrosine-protein kinase erbB-2"/>
    <property type="match status" value="1"/>
</dbReference>
<keyword evidence="18" id="KW-1185">Reference proteome</keyword>
<evidence type="ECO:0000256" key="9">
    <source>
        <dbReference type="ARBA" id="ARBA00022777"/>
    </source>
</evidence>
<feature type="domain" description="Protein kinase" evidence="17">
    <location>
        <begin position="8"/>
        <end position="349"/>
    </location>
</feature>
<keyword evidence="11" id="KW-1133">Transmembrane helix</keyword>
<dbReference type="GO" id="GO:0005009">
    <property type="term" value="F:insulin receptor activity"/>
    <property type="evidence" value="ECO:0007669"/>
    <property type="project" value="TreeGrafter"/>
</dbReference>
<dbReference type="GO" id="GO:0048680">
    <property type="term" value="P:positive regulation of axon regeneration"/>
    <property type="evidence" value="ECO:0007669"/>
    <property type="project" value="UniProtKB-ARBA"/>
</dbReference>
<feature type="binding site" evidence="15">
    <location>
        <position position="44"/>
    </location>
    <ligand>
        <name>ATP</name>
        <dbReference type="ChEBI" id="CHEBI:30616"/>
    </ligand>
</feature>
<keyword evidence="7" id="KW-0677">Repeat</keyword>
<dbReference type="PROSITE" id="PS00109">
    <property type="entry name" value="PROTEIN_KINASE_TYR"/>
    <property type="match status" value="1"/>
</dbReference>
<dbReference type="GO" id="GO:0051897">
    <property type="term" value="P:positive regulation of phosphatidylinositol 3-kinase/protein kinase B signal transduction"/>
    <property type="evidence" value="ECO:0007669"/>
    <property type="project" value="TreeGrafter"/>
</dbReference>
<dbReference type="GO" id="GO:0005899">
    <property type="term" value="C:insulin receptor complex"/>
    <property type="evidence" value="ECO:0007669"/>
    <property type="project" value="TreeGrafter"/>
</dbReference>
<evidence type="ECO:0000256" key="11">
    <source>
        <dbReference type="ARBA" id="ARBA00022989"/>
    </source>
</evidence>
<dbReference type="Gene3D" id="1.10.510.10">
    <property type="entry name" value="Transferase(Phosphotransferase) domain 1"/>
    <property type="match status" value="1"/>
</dbReference>
<dbReference type="GO" id="GO:0043410">
    <property type="term" value="P:positive regulation of MAPK cascade"/>
    <property type="evidence" value="ECO:0007669"/>
    <property type="project" value="TreeGrafter"/>
</dbReference>
<dbReference type="GO" id="GO:0030424">
    <property type="term" value="C:axon"/>
    <property type="evidence" value="ECO:0007669"/>
    <property type="project" value="TreeGrafter"/>
</dbReference>
<dbReference type="Pfam" id="PF07714">
    <property type="entry name" value="PK_Tyr_Ser-Thr"/>
    <property type="match status" value="1"/>
</dbReference>